<dbReference type="SMART" id="SM00850">
    <property type="entry name" value="LytTR"/>
    <property type="match status" value="1"/>
</dbReference>
<evidence type="ECO:0000313" key="3">
    <source>
        <dbReference type="Proteomes" id="UP000753256"/>
    </source>
</evidence>
<feature type="domain" description="HTH LytTR-type" evidence="1">
    <location>
        <begin position="72"/>
        <end position="149"/>
    </location>
</feature>
<proteinExistence type="predicted"/>
<reference evidence="2" key="2">
    <citation type="submission" date="2021-09" db="EMBL/GenBank/DDBJ databases">
        <authorList>
            <person name="Gilroy R."/>
        </authorList>
    </citation>
    <scope>NUCLEOTIDE SEQUENCE</scope>
    <source>
        <strain evidence="2">ChiHjej13B12-9602</strain>
    </source>
</reference>
<dbReference type="AlphaFoldDB" id="A0A921LUI9"/>
<dbReference type="Proteomes" id="UP000753256">
    <property type="component" value="Unassembled WGS sequence"/>
</dbReference>
<reference evidence="2" key="1">
    <citation type="journal article" date="2021" name="PeerJ">
        <title>Extensive microbial diversity within the chicken gut microbiome revealed by metagenomics and culture.</title>
        <authorList>
            <person name="Gilroy R."/>
            <person name="Ravi A."/>
            <person name="Getino M."/>
            <person name="Pursley I."/>
            <person name="Horton D.L."/>
            <person name="Alikhan N.F."/>
            <person name="Baker D."/>
            <person name="Gharbi K."/>
            <person name="Hall N."/>
            <person name="Watson M."/>
            <person name="Adriaenssens E.M."/>
            <person name="Foster-Nyarko E."/>
            <person name="Jarju S."/>
            <person name="Secka A."/>
            <person name="Antonio M."/>
            <person name="Oren A."/>
            <person name="Chaudhuri R.R."/>
            <person name="La Ragione R."/>
            <person name="Hildebrand F."/>
            <person name="Pallen M.J."/>
        </authorList>
    </citation>
    <scope>NUCLEOTIDE SEQUENCE</scope>
    <source>
        <strain evidence="2">ChiHjej13B12-9602</strain>
    </source>
</reference>
<evidence type="ECO:0000313" key="2">
    <source>
        <dbReference type="EMBL" id="HJG37832.1"/>
    </source>
</evidence>
<evidence type="ECO:0000259" key="1">
    <source>
        <dbReference type="PROSITE" id="PS50930"/>
    </source>
</evidence>
<comment type="caution">
    <text evidence="2">The sequence shown here is derived from an EMBL/GenBank/DDBJ whole genome shotgun (WGS) entry which is preliminary data.</text>
</comment>
<dbReference type="Gene3D" id="2.40.50.1020">
    <property type="entry name" value="LytTr DNA-binding domain"/>
    <property type="match status" value="1"/>
</dbReference>
<dbReference type="GO" id="GO:0003677">
    <property type="term" value="F:DNA binding"/>
    <property type="evidence" value="ECO:0007669"/>
    <property type="project" value="InterPro"/>
</dbReference>
<dbReference type="InterPro" id="IPR007492">
    <property type="entry name" value="LytTR_DNA-bd_dom"/>
</dbReference>
<protein>
    <submittedName>
        <fullName evidence="2">LytTR family transcriptional regulator</fullName>
    </submittedName>
</protein>
<gene>
    <name evidence="2" type="ORF">K8V70_08250</name>
</gene>
<sequence length="152" mass="16810">MDVHLIEDPERGTIEVQILCPPACEHAINLAERIRMLTGRIIGYEPGRIERRVIPLSHIASIEVGQGASSCIVLRNGGLLETPLRLYELEAAVDGTEFLRASRQALVNFDAVIAIRPEFNGRLALDLDNNATVIATRTYVPNIKRKLGMIGR</sequence>
<dbReference type="EMBL" id="DYUZ01000029">
    <property type="protein sequence ID" value="HJG37832.1"/>
    <property type="molecule type" value="Genomic_DNA"/>
</dbReference>
<organism evidence="2 3">
    <name type="scientific">Enorma phocaeensis</name>
    <dbReference type="NCBI Taxonomy" id="1871019"/>
    <lineage>
        <taxon>Bacteria</taxon>
        <taxon>Bacillati</taxon>
        <taxon>Actinomycetota</taxon>
        <taxon>Coriobacteriia</taxon>
        <taxon>Coriobacteriales</taxon>
        <taxon>Coriobacteriaceae</taxon>
        <taxon>Enorma</taxon>
    </lineage>
</organism>
<name>A0A921LUI9_9ACTN</name>
<dbReference type="Pfam" id="PF04397">
    <property type="entry name" value="LytTR"/>
    <property type="match status" value="1"/>
</dbReference>
<dbReference type="PROSITE" id="PS50930">
    <property type="entry name" value="HTH_LYTTR"/>
    <property type="match status" value="1"/>
</dbReference>
<dbReference type="RefSeq" id="WP_273190859.1">
    <property type="nucleotide sequence ID" value="NZ_DYUZ01000029.1"/>
</dbReference>
<accession>A0A921LUI9</accession>